<accession>A0A0M0LQX5</accession>
<comment type="caution">
    <text evidence="4">The sequence shown here is derived from an EMBL/GenBank/DDBJ whole genome shotgun (WGS) entry which is preliminary data.</text>
</comment>
<dbReference type="InterPro" id="IPR018247">
    <property type="entry name" value="EF_Hand_1_Ca_BS"/>
</dbReference>
<dbReference type="Proteomes" id="UP000037460">
    <property type="component" value="Unassembled WGS sequence"/>
</dbReference>
<dbReference type="PROSITE" id="PS00018">
    <property type="entry name" value="EF_HAND_1"/>
    <property type="match status" value="2"/>
</dbReference>
<organism evidence="4 5">
    <name type="scientific">Chrysochromulina tobinii</name>
    <dbReference type="NCBI Taxonomy" id="1460289"/>
    <lineage>
        <taxon>Eukaryota</taxon>
        <taxon>Haptista</taxon>
        <taxon>Haptophyta</taxon>
        <taxon>Prymnesiophyceae</taxon>
        <taxon>Prymnesiales</taxon>
        <taxon>Chrysochromulinaceae</taxon>
        <taxon>Chrysochromulina</taxon>
    </lineage>
</organism>
<feature type="domain" description="EF-hand" evidence="3">
    <location>
        <begin position="103"/>
        <end position="138"/>
    </location>
</feature>
<keyword evidence="1" id="KW-0106">Calcium</keyword>
<feature type="domain" description="EF-hand" evidence="3">
    <location>
        <begin position="62"/>
        <end position="97"/>
    </location>
</feature>
<keyword evidence="5" id="KW-1185">Reference proteome</keyword>
<dbReference type="SMART" id="SM00054">
    <property type="entry name" value="EFh"/>
    <property type="match status" value="2"/>
</dbReference>
<dbReference type="AlphaFoldDB" id="A0A0M0LQX5"/>
<gene>
    <name evidence="4" type="ORF">Ctob_014946</name>
</gene>
<protein>
    <recommendedName>
        <fullName evidence="3">EF-hand domain-containing protein</fullName>
    </recommendedName>
</protein>
<reference evidence="5" key="1">
    <citation type="journal article" date="2015" name="PLoS Genet.">
        <title>Genome Sequence and Transcriptome Analyses of Chrysochromulina tobin: Metabolic Tools for Enhanced Algal Fitness in the Prominent Order Prymnesiales (Haptophyceae).</title>
        <authorList>
            <person name="Hovde B.T."/>
            <person name="Deodato C.R."/>
            <person name="Hunsperger H.M."/>
            <person name="Ryken S.A."/>
            <person name="Yost W."/>
            <person name="Jha R.K."/>
            <person name="Patterson J."/>
            <person name="Monnat R.J. Jr."/>
            <person name="Barlow S.B."/>
            <person name="Starkenburg S.R."/>
            <person name="Cattolico R.A."/>
        </authorList>
    </citation>
    <scope>NUCLEOTIDE SEQUENCE</scope>
    <source>
        <strain evidence="5">CCMP291</strain>
    </source>
</reference>
<dbReference type="Gene3D" id="1.10.238.10">
    <property type="entry name" value="EF-hand"/>
    <property type="match status" value="1"/>
</dbReference>
<evidence type="ECO:0000256" key="1">
    <source>
        <dbReference type="ARBA" id="ARBA00022837"/>
    </source>
</evidence>
<proteinExistence type="predicted"/>
<feature type="region of interest" description="Disordered" evidence="2">
    <location>
        <begin position="137"/>
        <end position="165"/>
    </location>
</feature>
<name>A0A0M0LQX5_9EUKA</name>
<dbReference type="Pfam" id="PF13499">
    <property type="entry name" value="EF-hand_7"/>
    <property type="match status" value="1"/>
</dbReference>
<dbReference type="InterPro" id="IPR002048">
    <property type="entry name" value="EF_hand_dom"/>
</dbReference>
<evidence type="ECO:0000256" key="2">
    <source>
        <dbReference type="SAM" id="MobiDB-lite"/>
    </source>
</evidence>
<evidence type="ECO:0000259" key="3">
    <source>
        <dbReference type="PROSITE" id="PS50222"/>
    </source>
</evidence>
<dbReference type="GO" id="GO:0005509">
    <property type="term" value="F:calcium ion binding"/>
    <property type="evidence" value="ECO:0007669"/>
    <property type="project" value="InterPro"/>
</dbReference>
<evidence type="ECO:0000313" key="5">
    <source>
        <dbReference type="Proteomes" id="UP000037460"/>
    </source>
</evidence>
<dbReference type="PROSITE" id="PS50222">
    <property type="entry name" value="EF_HAND_2"/>
    <property type="match status" value="2"/>
</dbReference>
<sequence length="199" mass="21932">MPQSTSAPSAETLSDGWAAIRRARRSGLAFEKLLDAALPQLPKVLDLSDGQGRKQLREMLLGNLKRLTDVFRELDLDHSGELDRNEMTKLVSKMCSELHVYPPARSELASFFDEFDKDKSGYISLVEFTQSLRAGAAHVESKGRKTSSRAGGERSGSNLGYRSVADTADDGADDFYEMLFANGDGQPDPYLESVRKGRP</sequence>
<dbReference type="InterPro" id="IPR011992">
    <property type="entry name" value="EF-hand-dom_pair"/>
</dbReference>
<dbReference type="SUPFAM" id="SSF47473">
    <property type="entry name" value="EF-hand"/>
    <property type="match status" value="1"/>
</dbReference>
<dbReference type="CDD" id="cd00051">
    <property type="entry name" value="EFh"/>
    <property type="match status" value="1"/>
</dbReference>
<dbReference type="OrthoDB" id="293868at2759"/>
<evidence type="ECO:0000313" key="4">
    <source>
        <dbReference type="EMBL" id="KOO53307.1"/>
    </source>
</evidence>
<dbReference type="EMBL" id="JWZX01000287">
    <property type="protein sequence ID" value="KOO53307.1"/>
    <property type="molecule type" value="Genomic_DNA"/>
</dbReference>